<sequence>MRRAMMPMDAWQADSITAMLAVKADGKWACVEYCEWVSRQNAKGCLLEARALTGLLLIGEQLIGERLIMWSAHEYKTAMKSFRRVIWLVGRLGVQQQPVRRRRRTPQGDQHER</sequence>
<dbReference type="eggNOG" id="COG4626">
    <property type="taxonomic scope" value="Bacteria"/>
</dbReference>
<accession>A4X3R9</accession>
<dbReference type="AlphaFoldDB" id="A4X3R9"/>
<dbReference type="PATRIC" id="fig|369723.5.peg.1068"/>
<reference evidence="2" key="1">
    <citation type="journal article" date="2007" name="Proc. Natl. Acad. Sci. U.S.A.">
        <title>Genome sequencing reveals complex secondary metabolome in the marine actinomycete Salinispora tropica.</title>
        <authorList>
            <person name="Udwary D.W."/>
            <person name="Zeigler L."/>
            <person name="Asolkar R.N."/>
            <person name="Singan V."/>
            <person name="Lapidus A."/>
            <person name="Fenical W."/>
            <person name="Jensen P.R."/>
            <person name="Moore B.S."/>
        </authorList>
    </citation>
    <scope>NUCLEOTIDE SEQUENCE [LARGE SCALE GENOMIC DNA]</scope>
    <source>
        <strain evidence="2">ATCC BAA-916 / DSM 44818 / CNB-440</strain>
    </source>
</reference>
<evidence type="ECO:0000313" key="1">
    <source>
        <dbReference type="EMBL" id="ABP53519.1"/>
    </source>
</evidence>
<proteinExistence type="predicted"/>
<dbReference type="EMBL" id="CP000667">
    <property type="protein sequence ID" value="ABP53519.1"/>
    <property type="molecule type" value="Genomic_DNA"/>
</dbReference>
<name>A4X3R9_SALTO</name>
<dbReference type="Proteomes" id="UP000000235">
    <property type="component" value="Chromosome"/>
</dbReference>
<dbReference type="STRING" id="369723.Strop_1046"/>
<dbReference type="RefSeq" id="WP_011904953.1">
    <property type="nucleotide sequence ID" value="NC_009380.1"/>
</dbReference>
<organism evidence="1 2">
    <name type="scientific">Salinispora tropica (strain ATCC BAA-916 / DSM 44818 / JCM 13857 / NBRC 105044 / CNB-440)</name>
    <dbReference type="NCBI Taxonomy" id="369723"/>
    <lineage>
        <taxon>Bacteria</taxon>
        <taxon>Bacillati</taxon>
        <taxon>Actinomycetota</taxon>
        <taxon>Actinomycetes</taxon>
        <taxon>Micromonosporales</taxon>
        <taxon>Micromonosporaceae</taxon>
        <taxon>Salinispora</taxon>
    </lineage>
</organism>
<gene>
    <name evidence="1" type="ordered locus">Strop_1046</name>
</gene>
<keyword evidence="2" id="KW-1185">Reference proteome</keyword>
<dbReference type="KEGG" id="stp:Strop_1046"/>
<protein>
    <submittedName>
        <fullName evidence="1">Uncharacterized protein</fullName>
    </submittedName>
</protein>
<dbReference type="HOGENOM" id="CLU_2131774_0_0_11"/>
<evidence type="ECO:0000313" key="2">
    <source>
        <dbReference type="Proteomes" id="UP000000235"/>
    </source>
</evidence>